<evidence type="ECO:0000259" key="6">
    <source>
        <dbReference type="PROSITE" id="PS51194"/>
    </source>
</evidence>
<organism evidence="7 8">
    <name type="scientific">Carboxylicivirga mesophila</name>
    <dbReference type="NCBI Taxonomy" id="1166478"/>
    <lineage>
        <taxon>Bacteria</taxon>
        <taxon>Pseudomonadati</taxon>
        <taxon>Bacteroidota</taxon>
        <taxon>Bacteroidia</taxon>
        <taxon>Marinilabiliales</taxon>
        <taxon>Marinilabiliaceae</taxon>
        <taxon>Carboxylicivirga</taxon>
    </lineage>
</organism>
<dbReference type="PROSITE" id="PS51192">
    <property type="entry name" value="HELICASE_ATP_BIND_1"/>
    <property type="match status" value="1"/>
</dbReference>
<dbReference type="Pfam" id="PF00271">
    <property type="entry name" value="Helicase_C"/>
    <property type="match status" value="1"/>
</dbReference>
<evidence type="ECO:0000256" key="4">
    <source>
        <dbReference type="ARBA" id="ARBA00022840"/>
    </source>
</evidence>
<evidence type="ECO:0000256" key="2">
    <source>
        <dbReference type="ARBA" id="ARBA00022801"/>
    </source>
</evidence>
<proteinExistence type="predicted"/>
<evidence type="ECO:0000256" key="1">
    <source>
        <dbReference type="ARBA" id="ARBA00022741"/>
    </source>
</evidence>
<dbReference type="InterPro" id="IPR027417">
    <property type="entry name" value="P-loop_NTPase"/>
</dbReference>
<evidence type="ECO:0000259" key="5">
    <source>
        <dbReference type="PROSITE" id="PS51192"/>
    </source>
</evidence>
<accession>A0ABS5K601</accession>
<dbReference type="EMBL" id="JAGUCN010000001">
    <property type="protein sequence ID" value="MBS2209941.1"/>
    <property type="molecule type" value="Genomic_DNA"/>
</dbReference>
<sequence>MDDRNLSTIKDLFKGRQDVFANRWEKGTKAGYTPAYIYDPYQYRLHKSNGGTFSNFPDKTYKPLTNDELIKHLNGNQFIGIYPLLIDNTSWFLVADFDKKDWKEQCLSFIEACHSNGIPAYLERSRSGNGGHVWIFFEENLPAVKTRKLFISILQKCGAFSVFDKGSSFDRIFPNQDYLSGKGLGNLIALPLNGMALKNDNSCFIDTKNFTPFENQYTFLQSVQRLSTTNFNSLYKEISDTPKLNNELLLLSSSERLTIQLSNQLSFNRKGLTPHLINFLKDKLNFANPEFFIKKKQNRSTYKTERYYNFIEEHDDIISIPRGTTGSFLKFCKQASIGYDFRDKRNKLPTINYDCNIELRTHQKDALASIAKKDFGVIVAPPGSGKTVIGLKLISDRKQPALIIVHRKQLMEQWLERIESFLGIPYHEIGKIGQGKAQLSKQVTVVMIQSLSKHLDKDAQLCNAFGTIIIDECHHIPAKSFRNTIGRLNSYFLYGLTATPFRKHNEGKLIFIHLGDVICEIQPEQIENHKHAQIIVRNTEFNVPYNPKTDPFETVSQILIHDLARNNLIIKDIIKELNDGNRAVILTERKDHIITLNQLLKHRFETICLSGDDSQKDRTNKWKLLKVGNFQALITTGQFFGEGSDLQNVSRLFLVYPFSFKGKLIQYMGRVQRSEHTPVIYDYRDYRVDYLNKLFLKRNTYYRKLENQHTLFNNTHKEEEKPSTYSIRKQIKIDFKDLEFRYGTIAFNYVNRQTGELIEFEVENDIIRPEFTILKPYFTKQLRLRKVTLDIYAEFENDILIAQEVQSTDIERINDGLIESVKLKFVQKEIIRGKFHDFQEEILDLKDVTKNLLPDIDEEDFINELLSSQDIKHVKQIRFLLKRHQAHILKIRFILNPFAFVFLIEGEEQYHIVLETLDTEEATYLWHIDKRNLLDQLKTIYNDLSVIRNKGRQFFIHNAPDNFSRIVHDYSEENKGYFMWKSIIEERLV</sequence>
<dbReference type="InterPro" id="IPR014001">
    <property type="entry name" value="Helicase_ATP-bd"/>
</dbReference>
<evidence type="ECO:0000313" key="8">
    <source>
        <dbReference type="Proteomes" id="UP000721861"/>
    </source>
</evidence>
<dbReference type="SMART" id="SM00487">
    <property type="entry name" value="DEXDc"/>
    <property type="match status" value="1"/>
</dbReference>
<feature type="domain" description="Helicase C-terminal" evidence="6">
    <location>
        <begin position="569"/>
        <end position="723"/>
    </location>
</feature>
<dbReference type="Pfam" id="PF22548">
    <property type="entry name" value="AEP-TOTE"/>
    <property type="match status" value="1"/>
</dbReference>
<dbReference type="CDD" id="cd18785">
    <property type="entry name" value="SF2_C"/>
    <property type="match status" value="1"/>
</dbReference>
<dbReference type="CDD" id="cd17926">
    <property type="entry name" value="DEXHc_RE"/>
    <property type="match status" value="1"/>
</dbReference>
<dbReference type="Gene3D" id="3.40.50.300">
    <property type="entry name" value="P-loop containing nucleotide triphosphate hydrolases"/>
    <property type="match status" value="2"/>
</dbReference>
<dbReference type="InterPro" id="IPR050615">
    <property type="entry name" value="ATP-dep_DNA_Helicase"/>
</dbReference>
<evidence type="ECO:0000256" key="3">
    <source>
        <dbReference type="ARBA" id="ARBA00022806"/>
    </source>
</evidence>
<keyword evidence="8" id="KW-1185">Reference proteome</keyword>
<keyword evidence="4" id="KW-0067">ATP-binding</keyword>
<dbReference type="RefSeq" id="WP_212223907.1">
    <property type="nucleotide sequence ID" value="NZ_JAGUCN010000001.1"/>
</dbReference>
<dbReference type="Proteomes" id="UP000721861">
    <property type="component" value="Unassembled WGS sequence"/>
</dbReference>
<dbReference type="GO" id="GO:0004386">
    <property type="term" value="F:helicase activity"/>
    <property type="evidence" value="ECO:0007669"/>
    <property type="project" value="UniProtKB-KW"/>
</dbReference>
<keyword evidence="3 7" id="KW-0347">Helicase</keyword>
<dbReference type="PANTHER" id="PTHR11274:SF0">
    <property type="entry name" value="GENERAL TRANSCRIPTION AND DNA REPAIR FACTOR IIH HELICASE SUBUNIT XPB"/>
    <property type="match status" value="1"/>
</dbReference>
<protein>
    <submittedName>
        <fullName evidence="7">DEAD/DEAH box helicase</fullName>
    </submittedName>
</protein>
<feature type="domain" description="Helicase ATP-binding" evidence="5">
    <location>
        <begin position="367"/>
        <end position="518"/>
    </location>
</feature>
<evidence type="ECO:0000313" key="7">
    <source>
        <dbReference type="EMBL" id="MBS2209941.1"/>
    </source>
</evidence>
<comment type="caution">
    <text evidence="7">The sequence shown here is derived from an EMBL/GenBank/DDBJ whole genome shotgun (WGS) entry which is preliminary data.</text>
</comment>
<keyword evidence="2" id="KW-0378">Hydrolase</keyword>
<dbReference type="InterPro" id="IPR054347">
    <property type="entry name" value="TOTE_primase"/>
</dbReference>
<dbReference type="PANTHER" id="PTHR11274">
    <property type="entry name" value="RAD25/XP-B DNA REPAIR HELICASE"/>
    <property type="match status" value="1"/>
</dbReference>
<dbReference type="Pfam" id="PF04851">
    <property type="entry name" value="ResIII"/>
    <property type="match status" value="1"/>
</dbReference>
<gene>
    <name evidence="7" type="ORF">KEM09_00900</name>
</gene>
<dbReference type="PROSITE" id="PS51194">
    <property type="entry name" value="HELICASE_CTER"/>
    <property type="match status" value="1"/>
</dbReference>
<keyword evidence="1" id="KW-0547">Nucleotide-binding</keyword>
<dbReference type="SUPFAM" id="SSF52540">
    <property type="entry name" value="P-loop containing nucleoside triphosphate hydrolases"/>
    <property type="match status" value="2"/>
</dbReference>
<dbReference type="InterPro" id="IPR006935">
    <property type="entry name" value="Helicase/UvrB_N"/>
</dbReference>
<name>A0ABS5K601_9BACT</name>
<reference evidence="7 8" key="1">
    <citation type="journal article" date="2014" name="Int. J. Syst. Evol. Microbiol.">
        <title>Carboxylicivirga gen. nov. in the family Marinilabiliaceae with two novel species, Carboxylicivirga mesophila sp. nov. and Carboxylicivirga taeanensis sp. nov., and reclassification of Cytophaga fermentans as Saccharicrinis fermentans gen. nov., comb. nov.</title>
        <authorList>
            <person name="Yang S.H."/>
            <person name="Seo H.S."/>
            <person name="Woo J.H."/>
            <person name="Oh H.M."/>
            <person name="Jang H."/>
            <person name="Lee J.H."/>
            <person name="Kim S.J."/>
            <person name="Kwon K.K."/>
        </authorList>
    </citation>
    <scope>NUCLEOTIDE SEQUENCE [LARGE SCALE GENOMIC DNA]</scope>
    <source>
        <strain evidence="7 8">JCM 18290</strain>
    </source>
</reference>
<dbReference type="InterPro" id="IPR001650">
    <property type="entry name" value="Helicase_C-like"/>
</dbReference>